<dbReference type="VEuPathDB" id="VectorBase:CQUJHB003523"/>
<keyword evidence="1" id="KW-0694">RNA-binding</keyword>
<reference evidence="3" key="1">
    <citation type="submission" date="2007-03" db="EMBL/GenBank/DDBJ databases">
        <title>Annotation of Culex pipiens quinquefasciatus.</title>
        <authorList>
            <consortium name="The Broad Institute Genome Sequencing Platform"/>
            <person name="Atkinson P.W."/>
            <person name="Hemingway J."/>
            <person name="Christensen B.M."/>
            <person name="Higgs S."/>
            <person name="Kodira C."/>
            <person name="Hannick L."/>
            <person name="Megy K."/>
            <person name="O'Leary S."/>
            <person name="Pearson M."/>
            <person name="Haas B.J."/>
            <person name="Mauceli E."/>
            <person name="Wortman J.R."/>
            <person name="Lee N.H."/>
            <person name="Guigo R."/>
            <person name="Stanke M."/>
            <person name="Alvarado L."/>
            <person name="Amedeo P."/>
            <person name="Antoine C.H."/>
            <person name="Arensburger P."/>
            <person name="Bidwell S.L."/>
            <person name="Crawford M."/>
            <person name="Camaro F."/>
            <person name="Devon K."/>
            <person name="Engels R."/>
            <person name="Hammond M."/>
            <person name="Howarth C."/>
            <person name="Koehrsen M."/>
            <person name="Lawson D."/>
            <person name="Montgomery P."/>
            <person name="Nene V."/>
            <person name="Nusbaum C."/>
            <person name="Puiu D."/>
            <person name="Romero-Severson J."/>
            <person name="Severson D.W."/>
            <person name="Shumway M."/>
            <person name="Sisk P."/>
            <person name="Stolte C."/>
            <person name="Zeng Q."/>
            <person name="Eisenstadt E."/>
            <person name="Fraser-Liggett C."/>
            <person name="Strausberg R."/>
            <person name="Galagan J."/>
            <person name="Birren B."/>
            <person name="Collins F.H."/>
        </authorList>
    </citation>
    <scope>NUCLEOTIDE SEQUENCE [LARGE SCALE GENOMIC DNA]</scope>
    <source>
        <strain evidence="3">JHB</strain>
    </source>
</reference>
<dbReference type="eggNOG" id="KOG3943">
    <property type="taxonomic scope" value="Eukaryota"/>
</dbReference>
<organism>
    <name type="scientific">Culex quinquefasciatus</name>
    <name type="common">Southern house mosquito</name>
    <name type="synonym">Culex pungens</name>
    <dbReference type="NCBI Taxonomy" id="7176"/>
    <lineage>
        <taxon>Eukaryota</taxon>
        <taxon>Metazoa</taxon>
        <taxon>Ecdysozoa</taxon>
        <taxon>Arthropoda</taxon>
        <taxon>Hexapoda</taxon>
        <taxon>Insecta</taxon>
        <taxon>Pterygota</taxon>
        <taxon>Neoptera</taxon>
        <taxon>Endopterygota</taxon>
        <taxon>Diptera</taxon>
        <taxon>Nematocera</taxon>
        <taxon>Culicoidea</taxon>
        <taxon>Culicidae</taxon>
        <taxon>Culicinae</taxon>
        <taxon>Culicini</taxon>
        <taxon>Culex</taxon>
        <taxon>Culex</taxon>
    </lineage>
</organism>
<name>B0WNQ6_CULQU</name>
<evidence type="ECO:0000313" key="5">
    <source>
        <dbReference type="Proteomes" id="UP000002320"/>
    </source>
</evidence>
<reference evidence="4" key="2">
    <citation type="submission" date="2021-02" db="UniProtKB">
        <authorList>
            <consortium name="EnsemblMetazoa"/>
        </authorList>
    </citation>
    <scope>IDENTIFICATION</scope>
    <source>
        <strain evidence="4">JHB</strain>
    </source>
</reference>
<accession>B0WNQ6</accession>
<gene>
    <name evidence="4" type="primary">6041029</name>
    <name evidence="3" type="ORF">CpipJ_CPIJ008598</name>
</gene>
<dbReference type="InterPro" id="IPR004114">
    <property type="entry name" value="THUMP_dom"/>
</dbReference>
<dbReference type="InterPro" id="IPR040183">
    <property type="entry name" value="THUMPD1-like"/>
</dbReference>
<sequence>MSGMSSVCRTFVVLSTNRYRNGKIKTARQLIRRDETETNKKKSCNILRLMPIDVITKANLKDTIDDAGSLFDRYFVREPQTFVIIFHRRLNNGLERESVITGIAEMNRDNKANLKHPELAVIVELIKGLSLISIVSNRAAVFAAANGLDPRTGSTAVAWPTSEVSLGFEERKSHKTGINCFDRGAYAAVRIARIYHLQHLRVNERLEVMSPSKSRISSEY</sequence>
<dbReference type="EMBL" id="DS232014">
    <property type="protein sequence ID" value="EDS31897.1"/>
    <property type="molecule type" value="Genomic_DNA"/>
</dbReference>
<dbReference type="PANTHER" id="PTHR13452">
    <property type="entry name" value="THUMP DOMAIN CONTAINING PROTEIN 1-RELATED"/>
    <property type="match status" value="1"/>
</dbReference>
<dbReference type="KEGG" id="cqu:CpipJ_CPIJ008598"/>
<dbReference type="InParanoid" id="B0WNQ6"/>
<feature type="domain" description="THUMP" evidence="2">
    <location>
        <begin position="34"/>
        <end position="136"/>
    </location>
</feature>
<keyword evidence="5" id="KW-1185">Reference proteome</keyword>
<evidence type="ECO:0000313" key="4">
    <source>
        <dbReference type="EnsemblMetazoa" id="CPIJ008598-PA"/>
    </source>
</evidence>
<dbReference type="GO" id="GO:0006400">
    <property type="term" value="P:tRNA modification"/>
    <property type="evidence" value="ECO:0007669"/>
    <property type="project" value="InterPro"/>
</dbReference>
<dbReference type="CDD" id="cd11717">
    <property type="entry name" value="THUMP_THUMPD1_like"/>
    <property type="match status" value="1"/>
</dbReference>
<dbReference type="HOGENOM" id="CLU_1257168_0_0_1"/>
<dbReference type="SUPFAM" id="SSF143437">
    <property type="entry name" value="THUMP domain-like"/>
    <property type="match status" value="1"/>
</dbReference>
<evidence type="ECO:0000313" key="3">
    <source>
        <dbReference type="EMBL" id="EDS31897.1"/>
    </source>
</evidence>
<dbReference type="Proteomes" id="UP000002320">
    <property type="component" value="Unassembled WGS sequence"/>
</dbReference>
<protein>
    <submittedName>
        <fullName evidence="3 4">THUMP domain-containing protein 1</fullName>
    </submittedName>
</protein>
<dbReference type="Gene3D" id="3.30.2300.10">
    <property type="entry name" value="THUMP superfamily"/>
    <property type="match status" value="1"/>
</dbReference>
<evidence type="ECO:0000259" key="2">
    <source>
        <dbReference type="PROSITE" id="PS51165"/>
    </source>
</evidence>
<dbReference type="EnsemblMetazoa" id="CPIJ008598-RA">
    <property type="protein sequence ID" value="CPIJ008598-PA"/>
    <property type="gene ID" value="CPIJ008598"/>
</dbReference>
<proteinExistence type="predicted"/>
<dbReference type="AlphaFoldDB" id="B0WNQ6"/>
<dbReference type="OrthoDB" id="367221at2759"/>
<dbReference type="Pfam" id="PF02926">
    <property type="entry name" value="THUMP"/>
    <property type="match status" value="1"/>
</dbReference>
<dbReference type="PANTHER" id="PTHR13452:SF10">
    <property type="entry name" value="THUMP DOMAIN-CONTAINING PROTEIN 1"/>
    <property type="match status" value="1"/>
</dbReference>
<dbReference type="PROSITE" id="PS51165">
    <property type="entry name" value="THUMP"/>
    <property type="match status" value="1"/>
</dbReference>
<dbReference type="VEuPathDB" id="VectorBase:CPIJ008598"/>
<dbReference type="GO" id="GO:0003723">
    <property type="term" value="F:RNA binding"/>
    <property type="evidence" value="ECO:0007669"/>
    <property type="project" value="UniProtKB-UniRule"/>
</dbReference>
<evidence type="ECO:0000256" key="1">
    <source>
        <dbReference type="PROSITE-ProRule" id="PRU00529"/>
    </source>
</evidence>